<dbReference type="Proteomes" id="UP000275408">
    <property type="component" value="Unassembled WGS sequence"/>
</dbReference>
<proteinExistence type="predicted"/>
<evidence type="ECO:0000313" key="1">
    <source>
        <dbReference type="EMBL" id="RMX59758.1"/>
    </source>
</evidence>
<comment type="caution">
    <text evidence="1">The sequence shown here is derived from an EMBL/GenBank/DDBJ whole genome shotgun (WGS) entry which is preliminary data.</text>
</comment>
<dbReference type="AlphaFoldDB" id="A0A3M6V2G7"/>
<dbReference type="InterPro" id="IPR009017">
    <property type="entry name" value="GFP"/>
</dbReference>
<reference evidence="1 2" key="1">
    <citation type="journal article" date="2018" name="Sci. Rep.">
        <title>Comparative analysis of the Pocillopora damicornis genome highlights role of immune system in coral evolution.</title>
        <authorList>
            <person name="Cunning R."/>
            <person name="Bay R.A."/>
            <person name="Gillette P."/>
            <person name="Baker A.C."/>
            <person name="Traylor-Knowles N."/>
        </authorList>
    </citation>
    <scope>NUCLEOTIDE SEQUENCE [LARGE SCALE GENOMIC DNA]</scope>
    <source>
        <strain evidence="1">RSMAS</strain>
        <tissue evidence="1">Whole animal</tissue>
    </source>
</reference>
<accession>A0A3M6V2G7</accession>
<dbReference type="Gene3D" id="2.40.155.10">
    <property type="entry name" value="Green fluorescent protein"/>
    <property type="match status" value="1"/>
</dbReference>
<gene>
    <name evidence="1" type="ORF">pdam_00015368</name>
</gene>
<evidence type="ECO:0000313" key="2">
    <source>
        <dbReference type="Proteomes" id="UP000275408"/>
    </source>
</evidence>
<sequence length="60" mass="7261">MEDPLISFDVLSSAFKYGNRCFTEYPADMLDFFEQAFPAGMSYERTYNMKYENFHRVYYL</sequence>
<dbReference type="SUPFAM" id="SSF54511">
    <property type="entry name" value="GFP-like"/>
    <property type="match status" value="1"/>
</dbReference>
<organism evidence="1 2">
    <name type="scientific">Pocillopora damicornis</name>
    <name type="common">Cauliflower coral</name>
    <name type="synonym">Millepora damicornis</name>
    <dbReference type="NCBI Taxonomy" id="46731"/>
    <lineage>
        <taxon>Eukaryota</taxon>
        <taxon>Metazoa</taxon>
        <taxon>Cnidaria</taxon>
        <taxon>Anthozoa</taxon>
        <taxon>Hexacorallia</taxon>
        <taxon>Scleractinia</taxon>
        <taxon>Astrocoeniina</taxon>
        <taxon>Pocilloporidae</taxon>
        <taxon>Pocillopora</taxon>
    </lineage>
</organism>
<dbReference type="EMBL" id="RCHS01000276">
    <property type="protein sequence ID" value="RMX59758.1"/>
    <property type="molecule type" value="Genomic_DNA"/>
</dbReference>
<name>A0A3M6V2G7_POCDA</name>
<keyword evidence="2" id="KW-1185">Reference proteome</keyword>
<protein>
    <submittedName>
        <fullName evidence="1">Uncharacterized protein</fullName>
    </submittedName>
</protein>